<dbReference type="STRING" id="95300.SAMN05216558_3577"/>
<evidence type="ECO:0000313" key="1">
    <source>
        <dbReference type="EMBL" id="TDB56701.1"/>
    </source>
</evidence>
<dbReference type="AlphaFoldDB" id="A0A1H2P4J2"/>
<dbReference type="Proteomes" id="UP000295254">
    <property type="component" value="Unassembled WGS sequence"/>
</dbReference>
<gene>
    <name evidence="1" type="ORF">EIY72_28315</name>
</gene>
<dbReference type="EMBL" id="RRZK01000036">
    <property type="protein sequence ID" value="TDB56701.1"/>
    <property type="molecule type" value="Genomic_DNA"/>
</dbReference>
<proteinExistence type="predicted"/>
<keyword evidence="2" id="KW-1185">Reference proteome</keyword>
<sequence length="85" mass="9966">MSNNPVRVFGTIDRFLFPEHDWRPGIYFGITMYEGREYYFGVNSFLDWNGSIFDPGIPKLGQRISFEPWIGSIRNSAEEIRRETA</sequence>
<organism evidence="1 2">
    <name type="scientific">Pseudomonas vancouverensis</name>
    <dbReference type="NCBI Taxonomy" id="95300"/>
    <lineage>
        <taxon>Bacteria</taxon>
        <taxon>Pseudomonadati</taxon>
        <taxon>Pseudomonadota</taxon>
        <taxon>Gammaproteobacteria</taxon>
        <taxon>Pseudomonadales</taxon>
        <taxon>Pseudomonadaceae</taxon>
        <taxon>Pseudomonas</taxon>
    </lineage>
</organism>
<reference evidence="2" key="1">
    <citation type="journal article" date="2019" name="bioRxiv">
        <title>Bacterially produced spermidine induces plant systemic susceptibility to pathogens.</title>
        <authorList>
            <person name="Melnyk R.A."/>
            <person name="Beskrovnaya P.A."/>
            <person name="Liu Z."/>
            <person name="Song Y."/>
            <person name="Haney C.H."/>
        </authorList>
    </citation>
    <scope>NUCLEOTIDE SEQUENCE [LARGE SCALE GENOMIC DNA]</scope>
    <source>
        <strain evidence="2">Dha-51</strain>
    </source>
</reference>
<evidence type="ECO:0000313" key="2">
    <source>
        <dbReference type="Proteomes" id="UP000295254"/>
    </source>
</evidence>
<comment type="caution">
    <text evidence="1">The sequence shown here is derived from an EMBL/GenBank/DDBJ whole genome shotgun (WGS) entry which is preliminary data.</text>
</comment>
<accession>A0A1H2P4J2</accession>
<dbReference type="RefSeq" id="WP_093225065.1">
    <property type="nucleotide sequence ID" value="NZ_LT629803.1"/>
</dbReference>
<protein>
    <submittedName>
        <fullName evidence="1">Uncharacterized protein</fullName>
    </submittedName>
</protein>
<name>A0A1H2P4J2_PSEVA</name>